<dbReference type="RefSeq" id="WP_226728948.1">
    <property type="nucleotide sequence ID" value="NZ_JAJAUY010000092.1"/>
</dbReference>
<dbReference type="Pfam" id="PF01674">
    <property type="entry name" value="Lipase_2"/>
    <property type="match status" value="1"/>
</dbReference>
<protein>
    <submittedName>
        <fullName evidence="2">Triacylglycerol lipase</fullName>
    </submittedName>
</protein>
<sequence length="259" mass="26654">MTPLPPRAPAPASAARRLPAAPAPAPASAPAFSLRAALPALLLAVLALLPEAAAAPVAAAPVVGAPGAPDPIVFVHGWNTDGSTWNTMADRFRADGWPADRLDRWTYPSSQSNVTTATELAQEIDRVLAATGAAKVDLVTHSMGGLSSRHYLKNLGGTAKVDAWISLAGPNHGTTTARWCGGAACAEMRPGSAFLAALNTGDETPGDTRYATWWSPCDSIIDPDDTVALTGAANTRTACLQHTAFPVDAGVYAQVKASL</sequence>
<dbReference type="Proteomes" id="UP001199054">
    <property type="component" value="Unassembled WGS sequence"/>
</dbReference>
<dbReference type="Gene3D" id="3.40.50.1820">
    <property type="entry name" value="alpha/beta hydrolase"/>
    <property type="match status" value="1"/>
</dbReference>
<accession>A0ABS8BBD8</accession>
<evidence type="ECO:0000256" key="1">
    <source>
        <dbReference type="SAM" id="MobiDB-lite"/>
    </source>
</evidence>
<dbReference type="EMBL" id="JAJAUY010000092">
    <property type="protein sequence ID" value="MCB5181846.1"/>
    <property type="molecule type" value="Genomic_DNA"/>
</dbReference>
<dbReference type="PANTHER" id="PTHR32015:SF1">
    <property type="entry name" value="LIPASE"/>
    <property type="match status" value="1"/>
</dbReference>
<keyword evidence="3" id="KW-1185">Reference proteome</keyword>
<dbReference type="SUPFAM" id="SSF53474">
    <property type="entry name" value="alpha/beta-Hydrolases"/>
    <property type="match status" value="1"/>
</dbReference>
<comment type="caution">
    <text evidence="2">The sequence shown here is derived from an EMBL/GenBank/DDBJ whole genome shotgun (WGS) entry which is preliminary data.</text>
</comment>
<dbReference type="InterPro" id="IPR029058">
    <property type="entry name" value="AB_hydrolase_fold"/>
</dbReference>
<dbReference type="PANTHER" id="PTHR32015">
    <property type="entry name" value="FASTING INDUCED LIPASE"/>
    <property type="match status" value="1"/>
</dbReference>
<feature type="region of interest" description="Disordered" evidence="1">
    <location>
        <begin position="1"/>
        <end position="21"/>
    </location>
</feature>
<gene>
    <name evidence="2" type="ORF">LG632_20995</name>
</gene>
<dbReference type="InterPro" id="IPR002918">
    <property type="entry name" value="Lipase_EstA/Esterase_EstB"/>
</dbReference>
<evidence type="ECO:0000313" key="3">
    <source>
        <dbReference type="Proteomes" id="UP001199054"/>
    </source>
</evidence>
<feature type="compositionally biased region" description="Low complexity" evidence="1">
    <location>
        <begin position="10"/>
        <end position="20"/>
    </location>
</feature>
<reference evidence="2 3" key="1">
    <citation type="submission" date="2021-10" db="EMBL/GenBank/DDBJ databases">
        <title>Streptomyces sp. strain SMC 277, a novel streptomycete isolated from soil.</title>
        <authorList>
            <person name="Chanama M."/>
        </authorList>
    </citation>
    <scope>NUCLEOTIDE SEQUENCE [LARGE SCALE GENOMIC DNA]</scope>
    <source>
        <strain evidence="2 3">SMC 277</strain>
    </source>
</reference>
<evidence type="ECO:0000313" key="2">
    <source>
        <dbReference type="EMBL" id="MCB5181846.1"/>
    </source>
</evidence>
<proteinExistence type="predicted"/>
<name>A0ABS8BBD8_9ACTN</name>
<organism evidence="2 3">
    <name type="scientific">Streptomyces antimicrobicus</name>
    <dbReference type="NCBI Taxonomy" id="2883108"/>
    <lineage>
        <taxon>Bacteria</taxon>
        <taxon>Bacillati</taxon>
        <taxon>Actinomycetota</taxon>
        <taxon>Actinomycetes</taxon>
        <taxon>Kitasatosporales</taxon>
        <taxon>Streptomycetaceae</taxon>
        <taxon>Streptomyces</taxon>
    </lineage>
</organism>